<dbReference type="PROSITE" id="PS51349">
    <property type="entry name" value="FMN_HYDROXY_ACID_DH_2"/>
    <property type="match status" value="1"/>
</dbReference>
<dbReference type="EMBL" id="JACHGH010000005">
    <property type="protein sequence ID" value="MBB6453753.1"/>
    <property type="molecule type" value="Genomic_DNA"/>
</dbReference>
<feature type="binding site" evidence="15">
    <location>
        <position position="267"/>
    </location>
    <ligand>
        <name>glyoxylate</name>
        <dbReference type="ChEBI" id="CHEBI:36655"/>
    </ligand>
</feature>
<evidence type="ECO:0000256" key="12">
    <source>
        <dbReference type="ARBA" id="ARBA00052949"/>
    </source>
</evidence>
<dbReference type="EC" id="1.1.3.15" evidence="3"/>
<dbReference type="SUPFAM" id="SSF51395">
    <property type="entry name" value="FMN-linked oxidoreductases"/>
    <property type="match status" value="1"/>
</dbReference>
<evidence type="ECO:0000313" key="18">
    <source>
        <dbReference type="Proteomes" id="UP000581688"/>
    </source>
</evidence>
<organism evidence="17 18">
    <name type="scientific">Salirhabdus euzebyi</name>
    <dbReference type="NCBI Taxonomy" id="394506"/>
    <lineage>
        <taxon>Bacteria</taxon>
        <taxon>Bacillati</taxon>
        <taxon>Bacillota</taxon>
        <taxon>Bacilli</taxon>
        <taxon>Bacillales</taxon>
        <taxon>Bacillaceae</taxon>
        <taxon>Salirhabdus</taxon>
    </lineage>
</organism>
<sequence>MPNNNKPIYHYSDLEKHAKGTLSHEVFTYIQSGSGNEETLKDNEQAFKKWKIKPQFLNDVSERNLSISLLDETYKTPFLLAPVGHLGAAHPDGELAVARAAKEKQVPYIVSTVSTFSLEEIADELGDTPRWFQLYWSSDQELTASLVKRAEKAGYSAIVVTIDTPILGYREADLTNQYFPLRAGYGSANYFADPVFRSRLKESPEVNKASAIEELLKIVFHPKLSWKDLAFIRKHTKLPIILKGVLHPNDAIQAVDYGADGIIVSNHGGRQLDGVLSSLDALPNIVQEVSGKIPVLFDSGIRRGPDVIKAYALGADAVLLGRPYVYGLAINGQAGVEEVLEHFLNDVDVSLATAGKSRISELDSSLVVKV</sequence>
<accession>A0A841Q5W5</accession>
<comment type="catalytic activity">
    <reaction evidence="11">
        <text>2-hydroxyoctadecanoate + O2 = 2-oxooctadecanoate + H2O2</text>
        <dbReference type="Rhea" id="RHEA:68964"/>
        <dbReference type="ChEBI" id="CHEBI:15379"/>
        <dbReference type="ChEBI" id="CHEBI:16240"/>
        <dbReference type="ChEBI" id="CHEBI:17162"/>
        <dbReference type="ChEBI" id="CHEBI:76724"/>
    </reaction>
</comment>
<dbReference type="Gene3D" id="3.20.20.70">
    <property type="entry name" value="Aldolase class I"/>
    <property type="match status" value="1"/>
</dbReference>
<comment type="cofactor">
    <cofactor evidence="2">
        <name>FMN</name>
        <dbReference type="ChEBI" id="CHEBI:58210"/>
    </cofactor>
</comment>
<dbReference type="PANTHER" id="PTHR10578">
    <property type="entry name" value="S -2-HYDROXY-ACID OXIDASE-RELATED"/>
    <property type="match status" value="1"/>
</dbReference>
<feature type="binding site" evidence="15">
    <location>
        <begin position="298"/>
        <end position="302"/>
    </location>
    <ligand>
        <name>FMN</name>
        <dbReference type="ChEBI" id="CHEBI:58210"/>
    </ligand>
</feature>
<comment type="catalytic activity">
    <reaction evidence="10">
        <text>mandelate + O2 = phenylglyoxylate + H2O2</text>
        <dbReference type="Rhea" id="RHEA:68968"/>
        <dbReference type="ChEBI" id="CHEBI:15379"/>
        <dbReference type="ChEBI" id="CHEBI:16240"/>
        <dbReference type="ChEBI" id="CHEBI:25147"/>
        <dbReference type="ChEBI" id="CHEBI:36656"/>
    </reaction>
</comment>
<feature type="binding site" evidence="15">
    <location>
        <position position="133"/>
    </location>
    <ligand>
        <name>FMN</name>
        <dbReference type="ChEBI" id="CHEBI:58210"/>
    </ligand>
</feature>
<comment type="similarity">
    <text evidence="7">Belongs to the FMN-dependent alpha-hydroxy acid dehydrogenase family.</text>
</comment>
<keyword evidence="17" id="KW-0413">Isomerase</keyword>
<dbReference type="InterPro" id="IPR037396">
    <property type="entry name" value="FMN_HAD"/>
</dbReference>
<evidence type="ECO:0000256" key="2">
    <source>
        <dbReference type="ARBA" id="ARBA00001917"/>
    </source>
</evidence>
<feature type="binding site" evidence="15">
    <location>
        <position position="29"/>
    </location>
    <ligand>
        <name>glyoxylate</name>
        <dbReference type="ChEBI" id="CHEBI:36655"/>
    </ligand>
</feature>
<evidence type="ECO:0000256" key="5">
    <source>
        <dbReference type="ARBA" id="ARBA00022643"/>
    </source>
</evidence>
<comment type="catalytic activity">
    <reaction evidence="12">
        <text>2-hydroxyoctanoate + O2 = 2-oxooctanoate + H2O2</text>
        <dbReference type="Rhea" id="RHEA:67940"/>
        <dbReference type="ChEBI" id="CHEBI:15379"/>
        <dbReference type="ChEBI" id="CHEBI:16240"/>
        <dbReference type="ChEBI" id="CHEBI:133514"/>
        <dbReference type="ChEBI" id="CHEBI:176689"/>
    </reaction>
</comment>
<dbReference type="GO" id="GO:0003973">
    <property type="term" value="F:(S)-2-hydroxy-acid oxidase activity"/>
    <property type="evidence" value="ECO:0007669"/>
    <property type="project" value="UniProtKB-EC"/>
</dbReference>
<evidence type="ECO:0000256" key="13">
    <source>
        <dbReference type="ARBA" id="ARBA00079803"/>
    </source>
</evidence>
<dbReference type="PANTHER" id="PTHR10578:SF143">
    <property type="entry name" value="FMN-DEPENDENT ALPHA-HYDROXY ACID DEHYDROGENASE PB1A11.03"/>
    <property type="match status" value="1"/>
</dbReference>
<keyword evidence="6" id="KW-0560">Oxidoreductase</keyword>
<dbReference type="InterPro" id="IPR012133">
    <property type="entry name" value="Alpha-hydoxy_acid_DH_FMN"/>
</dbReference>
<dbReference type="PROSITE" id="PS00557">
    <property type="entry name" value="FMN_HYDROXY_ACID_DH_1"/>
    <property type="match status" value="1"/>
</dbReference>
<comment type="caution">
    <text evidence="17">The sequence shown here is derived from an EMBL/GenBank/DDBJ whole genome shotgun (WGS) entry which is preliminary data.</text>
</comment>
<comment type="catalytic activity">
    <reaction evidence="1">
        <text>a (2S)-2-hydroxycarboxylate + O2 = a 2-oxocarboxylate + H2O2</text>
        <dbReference type="Rhea" id="RHEA:16789"/>
        <dbReference type="ChEBI" id="CHEBI:15379"/>
        <dbReference type="ChEBI" id="CHEBI:16240"/>
        <dbReference type="ChEBI" id="CHEBI:35179"/>
        <dbReference type="ChEBI" id="CHEBI:58123"/>
        <dbReference type="EC" id="1.1.3.15"/>
    </reaction>
</comment>
<feature type="binding site" evidence="15">
    <location>
        <position position="161"/>
    </location>
    <ligand>
        <name>FMN</name>
        <dbReference type="ChEBI" id="CHEBI:58210"/>
    </ligand>
</feature>
<feature type="binding site" evidence="15">
    <location>
        <position position="170"/>
    </location>
    <ligand>
        <name>glyoxylate</name>
        <dbReference type="ChEBI" id="CHEBI:36655"/>
    </ligand>
</feature>
<feature type="binding site" evidence="15">
    <location>
        <position position="270"/>
    </location>
    <ligand>
        <name>glyoxylate</name>
        <dbReference type="ChEBI" id="CHEBI:36655"/>
    </ligand>
</feature>
<keyword evidence="5 15" id="KW-0288">FMN</keyword>
<evidence type="ECO:0000256" key="11">
    <source>
        <dbReference type="ARBA" id="ARBA00050773"/>
    </source>
</evidence>
<keyword evidence="4 15" id="KW-0285">Flavoprotein</keyword>
<dbReference type="Proteomes" id="UP000581688">
    <property type="component" value="Unassembled WGS sequence"/>
</dbReference>
<evidence type="ECO:0000256" key="4">
    <source>
        <dbReference type="ARBA" id="ARBA00022630"/>
    </source>
</evidence>
<feature type="domain" description="FMN hydroxy acid dehydrogenase" evidence="16">
    <location>
        <begin position="3"/>
        <end position="370"/>
    </location>
</feature>
<dbReference type="PIRSF" id="PIRSF000138">
    <property type="entry name" value="Al-hdrx_acd_dh"/>
    <property type="match status" value="1"/>
</dbReference>
<dbReference type="GO" id="GO:0010181">
    <property type="term" value="F:FMN binding"/>
    <property type="evidence" value="ECO:0007669"/>
    <property type="project" value="InterPro"/>
</dbReference>
<dbReference type="InterPro" id="IPR013785">
    <property type="entry name" value="Aldolase_TIM"/>
</dbReference>
<evidence type="ECO:0000256" key="15">
    <source>
        <dbReference type="PIRSR" id="PIRSR000138-2"/>
    </source>
</evidence>
<evidence type="ECO:0000313" key="17">
    <source>
        <dbReference type="EMBL" id="MBB6453753.1"/>
    </source>
</evidence>
<feature type="binding site" evidence="15">
    <location>
        <position position="265"/>
    </location>
    <ligand>
        <name>FMN</name>
        <dbReference type="ChEBI" id="CHEBI:58210"/>
    </ligand>
</feature>
<evidence type="ECO:0000259" key="16">
    <source>
        <dbReference type="PROSITE" id="PS51349"/>
    </source>
</evidence>
<dbReference type="Pfam" id="PF01070">
    <property type="entry name" value="FMN_dh"/>
    <property type="match status" value="1"/>
</dbReference>
<dbReference type="GO" id="GO:0016853">
    <property type="term" value="F:isomerase activity"/>
    <property type="evidence" value="ECO:0007669"/>
    <property type="project" value="UniProtKB-KW"/>
</dbReference>
<evidence type="ECO:0000256" key="1">
    <source>
        <dbReference type="ARBA" id="ARBA00000616"/>
    </source>
</evidence>
<name>A0A841Q5W5_9BACI</name>
<proteinExistence type="inferred from homology"/>
<feature type="binding site" evidence="15">
    <location>
        <position position="111"/>
    </location>
    <ligand>
        <name>FMN</name>
        <dbReference type="ChEBI" id="CHEBI:58210"/>
    </ligand>
</feature>
<evidence type="ECO:0000256" key="14">
    <source>
        <dbReference type="PIRSR" id="PIRSR000138-1"/>
    </source>
</evidence>
<feature type="binding site" evidence="15">
    <location>
        <begin position="321"/>
        <end position="322"/>
    </location>
    <ligand>
        <name>FMN</name>
        <dbReference type="ChEBI" id="CHEBI:58210"/>
    </ligand>
</feature>
<keyword evidence="18" id="KW-1185">Reference proteome</keyword>
<dbReference type="AlphaFoldDB" id="A0A841Q5W5"/>
<reference evidence="17 18" key="1">
    <citation type="submission" date="2020-08" db="EMBL/GenBank/DDBJ databases">
        <title>Genomic Encyclopedia of Type Strains, Phase IV (KMG-IV): sequencing the most valuable type-strain genomes for metagenomic binning, comparative biology and taxonomic classification.</title>
        <authorList>
            <person name="Goeker M."/>
        </authorList>
    </citation>
    <scope>NUCLEOTIDE SEQUENCE [LARGE SCALE GENOMIC DNA]</scope>
    <source>
        <strain evidence="17 18">DSM 19612</strain>
    </source>
</reference>
<evidence type="ECO:0000256" key="9">
    <source>
        <dbReference type="ARBA" id="ARBA00048754"/>
    </source>
</evidence>
<feature type="binding site" evidence="15">
    <location>
        <position position="135"/>
    </location>
    <ligand>
        <name>glyoxylate</name>
        <dbReference type="ChEBI" id="CHEBI:36655"/>
    </ligand>
</feature>
<gene>
    <name evidence="17" type="ORF">HNQ94_002202</name>
</gene>
<feature type="active site" description="Proton acceptor" evidence="14">
    <location>
        <position position="267"/>
    </location>
</feature>
<dbReference type="FunFam" id="3.20.20.70:FF:000029">
    <property type="entry name" value="L-lactate dehydrogenase"/>
    <property type="match status" value="1"/>
</dbReference>
<feature type="binding site" evidence="15">
    <location>
        <begin position="82"/>
        <end position="84"/>
    </location>
    <ligand>
        <name>FMN</name>
        <dbReference type="ChEBI" id="CHEBI:58210"/>
    </ligand>
</feature>
<protein>
    <recommendedName>
        <fullName evidence="8">L-lactate oxidase</fullName>
        <ecNumber evidence="3">1.1.3.15</ecNumber>
    </recommendedName>
    <alternativeName>
        <fullName evidence="13">(S)-2-hydroxy-acid oxidase</fullName>
    </alternativeName>
</protein>
<feature type="binding site" evidence="15">
    <location>
        <position position="243"/>
    </location>
    <ligand>
        <name>FMN</name>
        <dbReference type="ChEBI" id="CHEBI:58210"/>
    </ligand>
</feature>
<dbReference type="InterPro" id="IPR008259">
    <property type="entry name" value="FMN_hydac_DH_AS"/>
</dbReference>
<evidence type="ECO:0000256" key="7">
    <source>
        <dbReference type="ARBA" id="ARBA00024042"/>
    </source>
</evidence>
<comment type="catalytic activity">
    <reaction evidence="9">
        <text>(S)-lactate + O2 = pyruvate + H2O2</text>
        <dbReference type="Rhea" id="RHEA:55868"/>
        <dbReference type="ChEBI" id="CHEBI:15361"/>
        <dbReference type="ChEBI" id="CHEBI:15379"/>
        <dbReference type="ChEBI" id="CHEBI:16240"/>
        <dbReference type="ChEBI" id="CHEBI:16651"/>
    </reaction>
    <physiologicalReaction direction="left-to-right" evidence="9">
        <dbReference type="Rhea" id="RHEA:55869"/>
    </physiologicalReaction>
</comment>
<evidence type="ECO:0000256" key="3">
    <source>
        <dbReference type="ARBA" id="ARBA00013087"/>
    </source>
</evidence>
<evidence type="ECO:0000256" key="6">
    <source>
        <dbReference type="ARBA" id="ARBA00023002"/>
    </source>
</evidence>
<evidence type="ECO:0000256" key="8">
    <source>
        <dbReference type="ARBA" id="ARBA00029513"/>
    </source>
</evidence>
<dbReference type="RefSeq" id="WP_174495903.1">
    <property type="nucleotide sequence ID" value="NZ_CADDWK010000005.1"/>
</dbReference>
<evidence type="ECO:0000256" key="10">
    <source>
        <dbReference type="ARBA" id="ARBA00050549"/>
    </source>
</evidence>
<dbReference type="InterPro" id="IPR000262">
    <property type="entry name" value="FMN-dep_DH"/>
</dbReference>